<dbReference type="AlphaFoldDB" id="A0A8S2NVY5"/>
<reference evidence="8" key="1">
    <citation type="submission" date="2021-02" db="EMBL/GenBank/DDBJ databases">
        <authorList>
            <person name="Nowell W R."/>
        </authorList>
    </citation>
    <scope>NUCLEOTIDE SEQUENCE</scope>
</reference>
<evidence type="ECO:0000256" key="2">
    <source>
        <dbReference type="ARBA" id="ARBA00022771"/>
    </source>
</evidence>
<evidence type="ECO:0000256" key="4">
    <source>
        <dbReference type="PROSITE-ProRule" id="PRU00027"/>
    </source>
</evidence>
<proteinExistence type="predicted"/>
<dbReference type="Pfam" id="PF02892">
    <property type="entry name" value="zf-BED"/>
    <property type="match status" value="1"/>
</dbReference>
<evidence type="ECO:0000256" key="1">
    <source>
        <dbReference type="ARBA" id="ARBA00022723"/>
    </source>
</evidence>
<dbReference type="Proteomes" id="UP000676336">
    <property type="component" value="Unassembled WGS sequence"/>
</dbReference>
<organism evidence="8 9">
    <name type="scientific">Rotaria magnacalcarata</name>
    <dbReference type="NCBI Taxonomy" id="392030"/>
    <lineage>
        <taxon>Eukaryota</taxon>
        <taxon>Metazoa</taxon>
        <taxon>Spiralia</taxon>
        <taxon>Gnathifera</taxon>
        <taxon>Rotifera</taxon>
        <taxon>Eurotatoria</taxon>
        <taxon>Bdelloidea</taxon>
        <taxon>Philodinida</taxon>
        <taxon>Philodinidae</taxon>
        <taxon>Rotaria</taxon>
    </lineage>
</organism>
<comment type="caution">
    <text evidence="8">The sequence shown here is derived from an EMBL/GenBank/DDBJ whole genome shotgun (WGS) entry which is preliminary data.</text>
</comment>
<evidence type="ECO:0000313" key="9">
    <source>
        <dbReference type="Proteomes" id="UP000681967"/>
    </source>
</evidence>
<name>A0A8S2NVY5_9BILA</name>
<dbReference type="GO" id="GO:0003677">
    <property type="term" value="F:DNA binding"/>
    <property type="evidence" value="ECO:0007669"/>
    <property type="project" value="InterPro"/>
</dbReference>
<dbReference type="Proteomes" id="UP000681720">
    <property type="component" value="Unassembled WGS sequence"/>
</dbReference>
<keyword evidence="3" id="KW-0862">Zinc</keyword>
<evidence type="ECO:0000313" key="6">
    <source>
        <dbReference type="EMBL" id="CAF3941064.1"/>
    </source>
</evidence>
<keyword evidence="1" id="KW-0479">Metal-binding</keyword>
<accession>A0A8S2NVY5</accession>
<dbReference type="EMBL" id="CAJOBJ010004481">
    <property type="protein sequence ID" value="CAF4001848.1"/>
    <property type="molecule type" value="Genomic_DNA"/>
</dbReference>
<dbReference type="InterPro" id="IPR003656">
    <property type="entry name" value="Znf_BED"/>
</dbReference>
<dbReference type="GO" id="GO:0008270">
    <property type="term" value="F:zinc ion binding"/>
    <property type="evidence" value="ECO:0007669"/>
    <property type="project" value="UniProtKB-KW"/>
</dbReference>
<dbReference type="SMART" id="SM00614">
    <property type="entry name" value="ZnF_BED"/>
    <property type="match status" value="1"/>
</dbReference>
<gene>
    <name evidence="8" type="ORF">BYL167_LOCUS14748</name>
    <name evidence="7" type="ORF">GIL414_LOCUS11803</name>
    <name evidence="6" type="ORF">SMN809_LOCUS8722</name>
</gene>
<evidence type="ECO:0000259" key="5">
    <source>
        <dbReference type="PROSITE" id="PS50808"/>
    </source>
</evidence>
<feature type="domain" description="BED-type" evidence="5">
    <location>
        <begin position="22"/>
        <end position="92"/>
    </location>
</feature>
<dbReference type="EMBL" id="CAJOBH010005320">
    <property type="protein sequence ID" value="CAF4020395.1"/>
    <property type="molecule type" value="Genomic_DNA"/>
</dbReference>
<sequence length="513" mass="59754">MIQISKSKWNVLSDKTNVKTWSRSSNVWQYVVRQPNSNYAICSLCTDKKRISANNGSTSTLRQHLILKHNIRELILPNRPEKRTHSSSSINISRKQQLHELLIRWYDPPNRYLVVRRLKRFHVIPQKKLIDDLASIDNISITMGLWSNRQMRCFLVITEAKLKELNISQKVVCVTCDGDMPVGANGENEDMINLEEFQDNDETDMDIMSELEFDDNESMEVEVGDCNHEDEEELLSSVIDDEIVDNWTEDAIESDVDIVHDQELIVNLFKKCRGFISMIKRSTILTLFFDNERKKLSIKRNLCYDIKSLWNTGFELTTDDWVILAQLHLVLKPFFHATKAISGRRYPSIGLAFYLITRLKEFLQHHERKQNLMIKRLKQLLLVKLLFCFERDHEQPELLKLHTYFDPAGFATLTDSDRRSVEQNIKNMAINNNELFGSAQSITTILPISTISFKTSNKECSKIRSTKSAMDMFNESIGESNYEVNSRDENKQSTISDDIYNYRKCIAQFNLQK</sequence>
<evidence type="ECO:0000313" key="7">
    <source>
        <dbReference type="EMBL" id="CAF4001848.1"/>
    </source>
</evidence>
<dbReference type="Proteomes" id="UP000681967">
    <property type="component" value="Unassembled WGS sequence"/>
</dbReference>
<evidence type="ECO:0000313" key="8">
    <source>
        <dbReference type="EMBL" id="CAF4020395.1"/>
    </source>
</evidence>
<keyword evidence="2 4" id="KW-0863">Zinc-finger</keyword>
<evidence type="ECO:0000256" key="3">
    <source>
        <dbReference type="ARBA" id="ARBA00022833"/>
    </source>
</evidence>
<dbReference type="InterPro" id="IPR012337">
    <property type="entry name" value="RNaseH-like_sf"/>
</dbReference>
<protein>
    <recommendedName>
        <fullName evidence="5">BED-type domain-containing protein</fullName>
    </recommendedName>
</protein>
<dbReference type="PROSITE" id="PS50808">
    <property type="entry name" value="ZF_BED"/>
    <property type="match status" value="1"/>
</dbReference>
<dbReference type="EMBL" id="CAJOBI010002716">
    <property type="protein sequence ID" value="CAF3941064.1"/>
    <property type="molecule type" value="Genomic_DNA"/>
</dbReference>
<dbReference type="SUPFAM" id="SSF53098">
    <property type="entry name" value="Ribonuclease H-like"/>
    <property type="match status" value="1"/>
</dbReference>